<dbReference type="Pfam" id="PF00095">
    <property type="entry name" value="WAP"/>
    <property type="match status" value="1"/>
</dbReference>
<comment type="subcellular location">
    <subcellularLocation>
        <location evidence="2">Nematocyst</location>
    </subcellularLocation>
    <subcellularLocation>
        <location evidence="1">Secreted</location>
        <location evidence="1">Extracellular space</location>
        <location evidence="1">Extracellular matrix</location>
    </subcellularLocation>
</comment>
<dbReference type="CDD" id="cd01450">
    <property type="entry name" value="vWFA_subfamily_ECM"/>
    <property type="match status" value="1"/>
</dbReference>
<dbReference type="InterPro" id="IPR008197">
    <property type="entry name" value="WAP_dom"/>
</dbReference>
<evidence type="ECO:0000313" key="20">
    <source>
        <dbReference type="Proteomes" id="UP001159427"/>
    </source>
</evidence>
<evidence type="ECO:0000256" key="7">
    <source>
        <dbReference type="ARBA" id="ARBA00022729"/>
    </source>
</evidence>
<dbReference type="PROSITE" id="PS51390">
    <property type="entry name" value="WAP"/>
    <property type="match status" value="1"/>
</dbReference>
<comment type="caution">
    <text evidence="19">The sequence shown here is derived from an EMBL/GenBank/DDBJ whole genome shotgun (WGS) entry which is preliminary data.</text>
</comment>
<evidence type="ECO:0000256" key="11">
    <source>
        <dbReference type="ARBA" id="ARBA00023319"/>
    </source>
</evidence>
<dbReference type="Pfam" id="PF00014">
    <property type="entry name" value="Kunitz_BPTI"/>
    <property type="match status" value="1"/>
</dbReference>
<dbReference type="Proteomes" id="UP001159427">
    <property type="component" value="Unassembled WGS sequence"/>
</dbReference>
<dbReference type="CDD" id="cd00109">
    <property type="entry name" value="Kunitz-type"/>
    <property type="match status" value="1"/>
</dbReference>
<feature type="non-terminal residue" evidence="19">
    <location>
        <position position="1"/>
    </location>
</feature>
<dbReference type="SMART" id="SM00280">
    <property type="entry name" value="KAZAL"/>
    <property type="match status" value="1"/>
</dbReference>
<dbReference type="Gene3D" id="4.10.75.10">
    <property type="entry name" value="Elafin-like"/>
    <property type="match status" value="1"/>
</dbReference>
<evidence type="ECO:0000256" key="8">
    <source>
        <dbReference type="ARBA" id="ARBA00022900"/>
    </source>
</evidence>
<name>A0ABN8SUR3_9CNID</name>
<evidence type="ECO:0000256" key="10">
    <source>
        <dbReference type="ARBA" id="ARBA00023157"/>
    </source>
</evidence>
<evidence type="ECO:0000256" key="6">
    <source>
        <dbReference type="ARBA" id="ARBA00022690"/>
    </source>
</evidence>
<evidence type="ECO:0000256" key="2">
    <source>
        <dbReference type="ARBA" id="ARBA00004532"/>
    </source>
</evidence>
<evidence type="ECO:0000256" key="5">
    <source>
        <dbReference type="ARBA" id="ARBA00022530"/>
    </source>
</evidence>
<dbReference type="PROSITE" id="PS00280">
    <property type="entry name" value="BPTI_KUNITZ_1"/>
    <property type="match status" value="1"/>
</dbReference>
<dbReference type="Gene3D" id="3.40.50.410">
    <property type="entry name" value="von Willebrand factor, type A domain"/>
    <property type="match status" value="1"/>
</dbReference>
<dbReference type="InterPro" id="IPR013783">
    <property type="entry name" value="Ig-like_fold"/>
</dbReference>
<dbReference type="PROSITE" id="PS50234">
    <property type="entry name" value="VWFA"/>
    <property type="match status" value="1"/>
</dbReference>
<dbReference type="Gene3D" id="3.30.60.30">
    <property type="match status" value="1"/>
</dbReference>
<dbReference type="PROSITE" id="PS50835">
    <property type="entry name" value="IG_LIKE"/>
    <property type="match status" value="1"/>
</dbReference>
<dbReference type="EMBL" id="CALNXI010004211">
    <property type="protein sequence ID" value="CAH3195303.1"/>
    <property type="molecule type" value="Genomic_DNA"/>
</dbReference>
<protein>
    <submittedName>
        <fullName evidence="19">Uncharacterized protein</fullName>
    </submittedName>
</protein>
<organism evidence="19 20">
    <name type="scientific">Porites evermanni</name>
    <dbReference type="NCBI Taxonomy" id="104178"/>
    <lineage>
        <taxon>Eukaryota</taxon>
        <taxon>Metazoa</taxon>
        <taxon>Cnidaria</taxon>
        <taxon>Anthozoa</taxon>
        <taxon>Hexacorallia</taxon>
        <taxon>Scleractinia</taxon>
        <taxon>Fungiina</taxon>
        <taxon>Poritidae</taxon>
        <taxon>Porites</taxon>
    </lineage>
</organism>
<dbReference type="InterPro" id="IPR020901">
    <property type="entry name" value="Prtase_inh_Kunz-CS"/>
</dbReference>
<dbReference type="InterPro" id="IPR036058">
    <property type="entry name" value="Kazal_dom_sf"/>
</dbReference>
<dbReference type="SUPFAM" id="SSF100895">
    <property type="entry name" value="Kazal-type serine protease inhibitors"/>
    <property type="match status" value="1"/>
</dbReference>
<dbReference type="SMART" id="SM00131">
    <property type="entry name" value="KU"/>
    <property type="match status" value="1"/>
</dbReference>
<evidence type="ECO:0000256" key="1">
    <source>
        <dbReference type="ARBA" id="ARBA00004498"/>
    </source>
</evidence>
<keyword evidence="4" id="KW-0964">Secreted</keyword>
<feature type="region of interest" description="Disordered" evidence="13">
    <location>
        <begin position="135"/>
        <end position="179"/>
    </location>
</feature>
<dbReference type="InterPro" id="IPR007110">
    <property type="entry name" value="Ig-like_dom"/>
</dbReference>
<evidence type="ECO:0000259" key="15">
    <source>
        <dbReference type="PROSITE" id="PS50279"/>
    </source>
</evidence>
<proteinExistence type="inferred from homology"/>
<dbReference type="SUPFAM" id="SSF57362">
    <property type="entry name" value="BPTI-like"/>
    <property type="match status" value="1"/>
</dbReference>
<dbReference type="PRINTS" id="PR00759">
    <property type="entry name" value="BASICPTASE"/>
</dbReference>
<evidence type="ECO:0000256" key="3">
    <source>
        <dbReference type="ARBA" id="ARBA00007226"/>
    </source>
</evidence>
<keyword evidence="12" id="KW-0166">Nematocyst</keyword>
<dbReference type="PANTHER" id="PTHR45938">
    <property type="entry name" value="ACP24A4-RELATED"/>
    <property type="match status" value="1"/>
</dbReference>
<comment type="similarity">
    <text evidence="3">Belongs to the venom Kunitz-type family. Sea anemone type 2 potassium channel toxin subfamily.</text>
</comment>
<dbReference type="InterPro" id="IPR036179">
    <property type="entry name" value="Ig-like_dom_sf"/>
</dbReference>
<evidence type="ECO:0000259" key="17">
    <source>
        <dbReference type="PROSITE" id="PS51390"/>
    </source>
</evidence>
<dbReference type="SMART" id="SM00217">
    <property type="entry name" value="WAP"/>
    <property type="match status" value="1"/>
</dbReference>
<evidence type="ECO:0000256" key="4">
    <source>
        <dbReference type="ARBA" id="ARBA00022525"/>
    </source>
</evidence>
<feature type="domain" description="WAP" evidence="17">
    <location>
        <begin position="320"/>
        <end position="366"/>
    </location>
</feature>
<feature type="domain" description="VWFA" evidence="14">
    <location>
        <begin position="377"/>
        <end position="486"/>
    </location>
</feature>
<sequence>GLYYEPPKAFGGGGVGSIGIGGQSCIWWRRLECPGKGARCNSDTICPGQSICCLHSCDIAYCTTPPPRHKDPCQSAKCAHGEVCVVDGNRARCLCPPRCVDKSVKRVCGTDGITYKNLCELMRTACIIGDTKLTKKQDGRCGSKPPTQSPQSTPSASQPPPTTVSVPPPQSTLKVSPQHRANQELIEGKSGSISCQFDGNVLFYLWTLPNANPLPSRMREAGNVLQIDRVFIEDSGVYSCMATGGTGGSEVVRAQVTVTVKPQRTNLCDEPLSAGNCTNYKVRWYFNKNNGECVPFLYTGCEGNSNNFFSKDKCESMCKRQDKMGVCPAPVEDRSDCSTECSVDHDCDGELKCCQQPCGRICVEPDMKGEACKAVVDVAFLLDSSGSISRRNWKLLLDFLRDSIEAFDVTASGSHVASISYSSRAVVNFRFNTLTGDKLTSAELIKEVDKIKHQRGYTYIDRALLLADREIFTERGGMRQAVRKVLSSYDY</sequence>
<feature type="domain" description="BPTI/Kunitz inhibitor" evidence="15">
    <location>
        <begin position="268"/>
        <end position="318"/>
    </location>
</feature>
<evidence type="ECO:0000256" key="12">
    <source>
        <dbReference type="ARBA" id="ARBA00023331"/>
    </source>
</evidence>
<dbReference type="InterPro" id="IPR002350">
    <property type="entry name" value="Kazal_dom"/>
</dbReference>
<evidence type="ECO:0000313" key="19">
    <source>
        <dbReference type="EMBL" id="CAH3195303.1"/>
    </source>
</evidence>
<dbReference type="InterPro" id="IPR003599">
    <property type="entry name" value="Ig_sub"/>
</dbReference>
<keyword evidence="7" id="KW-0732">Signal</keyword>
<evidence type="ECO:0000259" key="18">
    <source>
        <dbReference type="PROSITE" id="PS51465"/>
    </source>
</evidence>
<keyword evidence="9" id="KW-0176">Collagen</keyword>
<dbReference type="PROSITE" id="PS51465">
    <property type="entry name" value="KAZAL_2"/>
    <property type="match status" value="1"/>
</dbReference>
<evidence type="ECO:0000256" key="13">
    <source>
        <dbReference type="SAM" id="MobiDB-lite"/>
    </source>
</evidence>
<dbReference type="InterPro" id="IPR036465">
    <property type="entry name" value="vWFA_dom_sf"/>
</dbReference>
<feature type="compositionally biased region" description="Low complexity" evidence="13">
    <location>
        <begin position="145"/>
        <end position="156"/>
    </location>
</feature>
<keyword evidence="6" id="KW-0646">Protease inhibitor</keyword>
<dbReference type="SUPFAM" id="SSF48726">
    <property type="entry name" value="Immunoglobulin"/>
    <property type="match status" value="1"/>
</dbReference>
<feature type="domain" description="Ig-like" evidence="16">
    <location>
        <begin position="161"/>
        <end position="259"/>
    </location>
</feature>
<keyword evidence="5" id="KW-0272">Extracellular matrix</keyword>
<dbReference type="Gene3D" id="2.60.40.10">
    <property type="entry name" value="Immunoglobulins"/>
    <property type="match status" value="1"/>
</dbReference>
<feature type="compositionally biased region" description="Pro residues" evidence="13">
    <location>
        <begin position="157"/>
        <end position="170"/>
    </location>
</feature>
<keyword evidence="8" id="KW-0722">Serine protease inhibitor</keyword>
<dbReference type="PROSITE" id="PS50279">
    <property type="entry name" value="BPTI_KUNITZ_2"/>
    <property type="match status" value="1"/>
</dbReference>
<accession>A0ABN8SUR3</accession>
<evidence type="ECO:0000259" key="16">
    <source>
        <dbReference type="PROSITE" id="PS50835"/>
    </source>
</evidence>
<reference evidence="19 20" key="1">
    <citation type="submission" date="2022-05" db="EMBL/GenBank/DDBJ databases">
        <authorList>
            <consortium name="Genoscope - CEA"/>
            <person name="William W."/>
        </authorList>
    </citation>
    <scope>NUCLEOTIDE SEQUENCE [LARGE SCALE GENOMIC DNA]</scope>
</reference>
<keyword evidence="10" id="KW-1015">Disulfide bond</keyword>
<dbReference type="InterPro" id="IPR036645">
    <property type="entry name" value="Elafin-like_sf"/>
</dbReference>
<dbReference type="SUPFAM" id="SSF57256">
    <property type="entry name" value="Elafin-like"/>
    <property type="match status" value="1"/>
</dbReference>
<dbReference type="SMART" id="SM00409">
    <property type="entry name" value="IG"/>
    <property type="match status" value="1"/>
</dbReference>
<dbReference type="Pfam" id="PF07648">
    <property type="entry name" value="Kazal_2"/>
    <property type="match status" value="1"/>
</dbReference>
<dbReference type="InterPro" id="IPR002035">
    <property type="entry name" value="VWF_A"/>
</dbReference>
<feature type="domain" description="Kazal-like" evidence="18">
    <location>
        <begin position="94"/>
        <end position="143"/>
    </location>
</feature>
<keyword evidence="20" id="KW-1185">Reference proteome</keyword>
<keyword evidence="11" id="KW-0393">Immunoglobulin domain</keyword>
<dbReference type="Gene3D" id="4.10.410.10">
    <property type="entry name" value="Pancreatic trypsin inhibitor Kunitz domain"/>
    <property type="match status" value="1"/>
</dbReference>
<evidence type="ECO:0000256" key="9">
    <source>
        <dbReference type="ARBA" id="ARBA00023119"/>
    </source>
</evidence>
<dbReference type="Pfam" id="PF00092">
    <property type="entry name" value="VWA"/>
    <property type="match status" value="1"/>
</dbReference>
<dbReference type="InterPro" id="IPR002223">
    <property type="entry name" value="Kunitz_BPTI"/>
</dbReference>
<evidence type="ECO:0000259" key="14">
    <source>
        <dbReference type="PROSITE" id="PS50234"/>
    </source>
</evidence>
<gene>
    <name evidence="19" type="ORF">PEVE_00029937</name>
</gene>
<dbReference type="PANTHER" id="PTHR45938:SF11">
    <property type="entry name" value="WAP, KAZAL, IMMUNOGLOBULIN, KUNITZ AND NTR DOMAIN-CONTAINING PROTEIN 2-LIKE"/>
    <property type="match status" value="1"/>
</dbReference>
<dbReference type="InterPro" id="IPR036880">
    <property type="entry name" value="Kunitz_BPTI_sf"/>
</dbReference>
<dbReference type="SUPFAM" id="SSF53300">
    <property type="entry name" value="vWA-like"/>
    <property type="match status" value="1"/>
</dbReference>